<keyword evidence="8 16" id="KW-0675">Receptor</keyword>
<evidence type="ECO:0000256" key="12">
    <source>
        <dbReference type="SAM" id="MobiDB-lite"/>
    </source>
</evidence>
<keyword evidence="2 10" id="KW-0813">Transport</keyword>
<dbReference type="GO" id="GO:0044718">
    <property type="term" value="P:siderophore transmembrane transport"/>
    <property type="evidence" value="ECO:0007669"/>
    <property type="project" value="TreeGrafter"/>
</dbReference>
<dbReference type="InterPro" id="IPR000531">
    <property type="entry name" value="Beta-barrel_TonB"/>
</dbReference>
<evidence type="ECO:0000256" key="7">
    <source>
        <dbReference type="ARBA" id="ARBA00023136"/>
    </source>
</evidence>
<evidence type="ECO:0000256" key="2">
    <source>
        <dbReference type="ARBA" id="ARBA00022448"/>
    </source>
</evidence>
<keyword evidence="9 10" id="KW-0998">Cell outer membrane</keyword>
<dbReference type="OrthoDB" id="9760333at2"/>
<evidence type="ECO:0000256" key="1">
    <source>
        <dbReference type="ARBA" id="ARBA00004571"/>
    </source>
</evidence>
<evidence type="ECO:0000256" key="10">
    <source>
        <dbReference type="PROSITE-ProRule" id="PRU01360"/>
    </source>
</evidence>
<dbReference type="Proteomes" id="UP000240653">
    <property type="component" value="Unassembled WGS sequence"/>
</dbReference>
<sequence length="722" mass="80595">MRYILLNISIALLGSTFLVQQASAQAAQAAPQSQTDNENKAENEKKPRLKPANSDVFELGRIVVHGGDGAEGGISGQAISQSIVTADDVRKTNRDTLDDALSIVPGVSTANAGGSRNERLIYVRGYDRFQVPLYIDGIRVYLPADNRLDYGRFLTPDLSEIQVQKGYASVLNGPGGMGGAINLVTRKPTKEFEGEIQNGIDIGNTGGLAAYTGVGSVGTRQENFYLQAAGAYRKSDGWFLSRNFEPTAVEDGGRRDFSDFQDWRINLKAGYTPNATDEYVISYTRQAGEKNAPYSVNEPIRISPTPPKLPNGLAYQRDWRWPAWNLSSLAFYSHTQIGDDSYVKTKAYYNTFYNLLSAYDDSHFNSQTQSRAFNSYYDDNAYGFSVEGGTDLIPMNSLKTAVHYRRDNHTNWDHNQPDVSSFVDPKQTKLEDTWSLALEDTFHATDTIDFVGGVSYDKNKLLRAEKYDSGTKKIFEHPLGGSDAVNWQAAAIYRPTDTAEFHASVSSRTRFPTLFERYSTRFGDALPNPDLKPERATNFELGWSDTVFDNAHLGAAVFYSNVQNVIQSIGVGNNKVQNQNVGDGRYYGFEIVGEWDVLPELTLGANYTYLKRQLVDPVRDNLEPVGTPLHNAYIYANWQPYENFTVSPGLQLSSSRWSTDRLENNFFETSGFALANLDFQYDFSDQVSANFGVRNLFDANYELADGFPEPGRTFFLTTRVVF</sequence>
<evidence type="ECO:0000256" key="11">
    <source>
        <dbReference type="RuleBase" id="RU003357"/>
    </source>
</evidence>
<evidence type="ECO:0000256" key="4">
    <source>
        <dbReference type="ARBA" id="ARBA00022692"/>
    </source>
</evidence>
<keyword evidence="17" id="KW-1185">Reference proteome</keyword>
<dbReference type="GO" id="GO:0015344">
    <property type="term" value="F:siderophore uptake transmembrane transporter activity"/>
    <property type="evidence" value="ECO:0007669"/>
    <property type="project" value="TreeGrafter"/>
</dbReference>
<dbReference type="GO" id="GO:0009279">
    <property type="term" value="C:cell outer membrane"/>
    <property type="evidence" value="ECO:0007669"/>
    <property type="project" value="UniProtKB-SubCell"/>
</dbReference>
<feature type="compositionally biased region" description="Basic and acidic residues" evidence="12">
    <location>
        <begin position="37"/>
        <end position="46"/>
    </location>
</feature>
<gene>
    <name evidence="16" type="ORF">C7I85_03445</name>
</gene>
<dbReference type="InterPro" id="IPR039426">
    <property type="entry name" value="TonB-dep_rcpt-like"/>
</dbReference>
<dbReference type="Gene3D" id="2.170.130.10">
    <property type="entry name" value="TonB-dependent receptor, plug domain"/>
    <property type="match status" value="1"/>
</dbReference>
<evidence type="ECO:0000259" key="15">
    <source>
        <dbReference type="Pfam" id="PF07715"/>
    </source>
</evidence>
<dbReference type="Gene3D" id="2.40.170.20">
    <property type="entry name" value="TonB-dependent receptor, beta-barrel domain"/>
    <property type="match status" value="1"/>
</dbReference>
<reference evidence="16 17" key="1">
    <citation type="submission" date="2018-03" db="EMBL/GenBank/DDBJ databases">
        <title>The draft genome of Mesorhizobium soli JCM 19897.</title>
        <authorList>
            <person name="Li L."/>
            <person name="Liu L."/>
            <person name="Liang L."/>
            <person name="Wang T."/>
            <person name="Zhang X."/>
        </authorList>
    </citation>
    <scope>NUCLEOTIDE SEQUENCE [LARGE SCALE GENOMIC DNA]</scope>
    <source>
        <strain evidence="16 17">JCM 19897</strain>
    </source>
</reference>
<dbReference type="PANTHER" id="PTHR30069:SF29">
    <property type="entry name" value="HEMOGLOBIN AND HEMOGLOBIN-HAPTOGLOBIN-BINDING PROTEIN 1-RELATED"/>
    <property type="match status" value="1"/>
</dbReference>
<dbReference type="CDD" id="cd01347">
    <property type="entry name" value="ligand_gated_channel"/>
    <property type="match status" value="1"/>
</dbReference>
<evidence type="ECO:0000256" key="6">
    <source>
        <dbReference type="ARBA" id="ARBA00023077"/>
    </source>
</evidence>
<dbReference type="SUPFAM" id="SSF56935">
    <property type="entry name" value="Porins"/>
    <property type="match status" value="1"/>
</dbReference>
<keyword evidence="7 10" id="KW-0472">Membrane</keyword>
<feature type="domain" description="TonB-dependent receptor plug" evidence="15">
    <location>
        <begin position="78"/>
        <end position="180"/>
    </location>
</feature>
<evidence type="ECO:0000256" key="9">
    <source>
        <dbReference type="ARBA" id="ARBA00023237"/>
    </source>
</evidence>
<proteinExistence type="inferred from homology"/>
<comment type="similarity">
    <text evidence="10 11">Belongs to the TonB-dependent receptor family.</text>
</comment>
<dbReference type="InterPro" id="IPR037066">
    <property type="entry name" value="Plug_dom_sf"/>
</dbReference>
<dbReference type="PANTHER" id="PTHR30069">
    <property type="entry name" value="TONB-DEPENDENT OUTER MEMBRANE RECEPTOR"/>
    <property type="match status" value="1"/>
</dbReference>
<accession>A0A2P7SNV3</accession>
<dbReference type="PROSITE" id="PS52016">
    <property type="entry name" value="TONB_DEPENDENT_REC_3"/>
    <property type="match status" value="1"/>
</dbReference>
<evidence type="ECO:0000256" key="3">
    <source>
        <dbReference type="ARBA" id="ARBA00022452"/>
    </source>
</evidence>
<feature type="domain" description="TonB-dependent receptor-like beta-barrel" evidence="14">
    <location>
        <begin position="251"/>
        <end position="696"/>
    </location>
</feature>
<organism evidence="16 17">
    <name type="scientific">Pseudaminobacter soli</name>
    <name type="common">ex Li et al. 2025</name>
    <dbReference type="NCBI Taxonomy" id="1295366"/>
    <lineage>
        <taxon>Bacteria</taxon>
        <taxon>Pseudomonadati</taxon>
        <taxon>Pseudomonadota</taxon>
        <taxon>Alphaproteobacteria</taxon>
        <taxon>Hyphomicrobiales</taxon>
        <taxon>Phyllobacteriaceae</taxon>
        <taxon>Pseudaminobacter</taxon>
    </lineage>
</organism>
<evidence type="ECO:0000259" key="14">
    <source>
        <dbReference type="Pfam" id="PF00593"/>
    </source>
</evidence>
<feature type="chain" id="PRO_5015124512" evidence="13">
    <location>
        <begin position="27"/>
        <end position="722"/>
    </location>
</feature>
<comment type="caution">
    <text evidence="16">The sequence shown here is derived from an EMBL/GenBank/DDBJ whole genome shotgun (WGS) entry which is preliminary data.</text>
</comment>
<name>A0A2P7SNV3_9HYPH</name>
<dbReference type="InterPro" id="IPR036942">
    <property type="entry name" value="Beta-barrel_TonB_sf"/>
</dbReference>
<evidence type="ECO:0000256" key="8">
    <source>
        <dbReference type="ARBA" id="ARBA00023170"/>
    </source>
</evidence>
<evidence type="ECO:0000256" key="5">
    <source>
        <dbReference type="ARBA" id="ARBA00022729"/>
    </source>
</evidence>
<evidence type="ECO:0000313" key="16">
    <source>
        <dbReference type="EMBL" id="PSJ64170.1"/>
    </source>
</evidence>
<keyword evidence="6 11" id="KW-0798">TonB box</keyword>
<dbReference type="Pfam" id="PF00593">
    <property type="entry name" value="TonB_dep_Rec_b-barrel"/>
    <property type="match status" value="1"/>
</dbReference>
<keyword evidence="4 10" id="KW-0812">Transmembrane</keyword>
<feature type="region of interest" description="Disordered" evidence="12">
    <location>
        <begin position="28"/>
        <end position="50"/>
    </location>
</feature>
<evidence type="ECO:0000256" key="13">
    <source>
        <dbReference type="SAM" id="SignalP"/>
    </source>
</evidence>
<dbReference type="InterPro" id="IPR012910">
    <property type="entry name" value="Plug_dom"/>
</dbReference>
<feature type="signal peptide" evidence="13">
    <location>
        <begin position="1"/>
        <end position="26"/>
    </location>
</feature>
<comment type="subcellular location">
    <subcellularLocation>
        <location evidence="1 10">Cell outer membrane</location>
        <topology evidence="1 10">Multi-pass membrane protein</topology>
    </subcellularLocation>
</comment>
<evidence type="ECO:0000313" key="17">
    <source>
        <dbReference type="Proteomes" id="UP000240653"/>
    </source>
</evidence>
<dbReference type="AlphaFoldDB" id="A0A2P7SNV3"/>
<keyword evidence="3 10" id="KW-1134">Transmembrane beta strand</keyword>
<keyword evidence="5 13" id="KW-0732">Signal</keyword>
<dbReference type="Pfam" id="PF07715">
    <property type="entry name" value="Plug"/>
    <property type="match status" value="1"/>
</dbReference>
<dbReference type="EMBL" id="PXYL01000001">
    <property type="protein sequence ID" value="PSJ64170.1"/>
    <property type="molecule type" value="Genomic_DNA"/>
</dbReference>
<protein>
    <submittedName>
        <fullName evidence="16">TonB-dependent receptor</fullName>
    </submittedName>
</protein>